<accession>A0A7Y9NJZ0</accession>
<protein>
    <submittedName>
        <fullName evidence="2">Uncharacterized protein (DUF1330 family)</fullName>
    </submittedName>
</protein>
<feature type="domain" description="DUF1330" evidence="1">
    <location>
        <begin position="3"/>
        <end position="96"/>
    </location>
</feature>
<gene>
    <name evidence="2" type="ORF">HDF12_001084</name>
</gene>
<dbReference type="Pfam" id="PF07045">
    <property type="entry name" value="DUF1330"/>
    <property type="match status" value="1"/>
</dbReference>
<organism evidence="2 3">
    <name type="scientific">Tunturiibacter lichenicola</name>
    <dbReference type="NCBI Taxonomy" id="2051959"/>
    <lineage>
        <taxon>Bacteria</taxon>
        <taxon>Pseudomonadati</taxon>
        <taxon>Acidobacteriota</taxon>
        <taxon>Terriglobia</taxon>
        <taxon>Terriglobales</taxon>
        <taxon>Acidobacteriaceae</taxon>
        <taxon>Tunturiibacter</taxon>
    </lineage>
</organism>
<evidence type="ECO:0000259" key="1">
    <source>
        <dbReference type="Pfam" id="PF07045"/>
    </source>
</evidence>
<comment type="caution">
    <text evidence="2">The sequence shown here is derived from an EMBL/GenBank/DDBJ whole genome shotgun (WGS) entry which is preliminary data.</text>
</comment>
<dbReference type="SUPFAM" id="SSF54909">
    <property type="entry name" value="Dimeric alpha+beta barrel"/>
    <property type="match status" value="1"/>
</dbReference>
<reference evidence="2 3" key="1">
    <citation type="submission" date="2020-07" db="EMBL/GenBank/DDBJ databases">
        <title>Genomic Encyclopedia of Type Strains, Phase IV (KMG-V): Genome sequencing to study the core and pangenomes of soil and plant-associated prokaryotes.</title>
        <authorList>
            <person name="Whitman W."/>
        </authorList>
    </citation>
    <scope>NUCLEOTIDE SEQUENCE [LARGE SCALE GENOMIC DNA]</scope>
    <source>
        <strain evidence="2 3">M8UP30</strain>
    </source>
</reference>
<dbReference type="EMBL" id="JACCCV010000001">
    <property type="protein sequence ID" value="NYF50719.1"/>
    <property type="molecule type" value="Genomic_DNA"/>
</dbReference>
<name>A0A7Y9NJZ0_9BACT</name>
<evidence type="ECO:0000313" key="2">
    <source>
        <dbReference type="EMBL" id="NYF50719.1"/>
    </source>
</evidence>
<dbReference type="InterPro" id="IPR010753">
    <property type="entry name" value="DUF1330"/>
</dbReference>
<dbReference type="Proteomes" id="UP000534186">
    <property type="component" value="Unassembled WGS sequence"/>
</dbReference>
<sequence>MKKGYWVVSYHTVGDEAMMKSYVELAGAALAPFGARVLVSPKSEVTALEAGLKQMTVVVEFDSYADALAAYETADYKKALAVLGPGVKRDFRIAEGA</sequence>
<dbReference type="Gene3D" id="3.30.70.100">
    <property type="match status" value="1"/>
</dbReference>
<dbReference type="AlphaFoldDB" id="A0A7Y9NJZ0"/>
<evidence type="ECO:0000313" key="3">
    <source>
        <dbReference type="Proteomes" id="UP000534186"/>
    </source>
</evidence>
<proteinExistence type="predicted"/>
<dbReference type="InterPro" id="IPR011008">
    <property type="entry name" value="Dimeric_a/b-barrel"/>
</dbReference>